<dbReference type="Proteomes" id="UP000792457">
    <property type="component" value="Unassembled WGS sequence"/>
</dbReference>
<proteinExistence type="predicted"/>
<comment type="caution">
    <text evidence="2">The sequence shown here is derived from an EMBL/GenBank/DDBJ whole genome shotgun (WGS) entry which is preliminary data.</text>
</comment>
<dbReference type="AlphaFoldDB" id="A0A8K0PBE5"/>
<dbReference type="Gene3D" id="2.40.10.10">
    <property type="entry name" value="Trypsin-like serine proteases"/>
    <property type="match status" value="1"/>
</dbReference>
<evidence type="ECO:0000313" key="2">
    <source>
        <dbReference type="EMBL" id="KAG8240097.1"/>
    </source>
</evidence>
<dbReference type="InterPro" id="IPR009003">
    <property type="entry name" value="Peptidase_S1_PA"/>
</dbReference>
<dbReference type="OrthoDB" id="5565075at2759"/>
<organism evidence="2 3">
    <name type="scientific">Ladona fulva</name>
    <name type="common">Scarce chaser dragonfly</name>
    <name type="synonym">Libellula fulva</name>
    <dbReference type="NCBI Taxonomy" id="123851"/>
    <lineage>
        <taxon>Eukaryota</taxon>
        <taxon>Metazoa</taxon>
        <taxon>Ecdysozoa</taxon>
        <taxon>Arthropoda</taxon>
        <taxon>Hexapoda</taxon>
        <taxon>Insecta</taxon>
        <taxon>Pterygota</taxon>
        <taxon>Palaeoptera</taxon>
        <taxon>Odonata</taxon>
        <taxon>Epiprocta</taxon>
        <taxon>Anisoptera</taxon>
        <taxon>Libelluloidea</taxon>
        <taxon>Libellulidae</taxon>
        <taxon>Ladona</taxon>
    </lineage>
</organism>
<dbReference type="Pfam" id="PF00089">
    <property type="entry name" value="Trypsin"/>
    <property type="match status" value="1"/>
</dbReference>
<protein>
    <recommendedName>
        <fullName evidence="1">Peptidase S1 domain-containing protein</fullName>
    </recommendedName>
</protein>
<accession>A0A8K0PBE5</accession>
<name>A0A8K0PBE5_LADFU</name>
<gene>
    <name evidence="2" type="ORF">J437_LFUL019681</name>
</gene>
<evidence type="ECO:0000259" key="1">
    <source>
        <dbReference type="Pfam" id="PF00089"/>
    </source>
</evidence>
<reference evidence="2" key="2">
    <citation type="submission" date="2017-10" db="EMBL/GenBank/DDBJ databases">
        <title>Ladona fulva Genome sequencing and assembly.</title>
        <authorList>
            <person name="Murali S."/>
            <person name="Richards S."/>
            <person name="Bandaranaike D."/>
            <person name="Bellair M."/>
            <person name="Blankenburg K."/>
            <person name="Chao H."/>
            <person name="Dinh H."/>
            <person name="Doddapaneni H."/>
            <person name="Dugan-Rocha S."/>
            <person name="Elkadiri S."/>
            <person name="Gnanaolivu R."/>
            <person name="Hernandez B."/>
            <person name="Skinner E."/>
            <person name="Javaid M."/>
            <person name="Lee S."/>
            <person name="Li M."/>
            <person name="Ming W."/>
            <person name="Munidasa M."/>
            <person name="Muniz J."/>
            <person name="Nguyen L."/>
            <person name="Hughes D."/>
            <person name="Osuji N."/>
            <person name="Pu L.-L."/>
            <person name="Puazo M."/>
            <person name="Qu C."/>
            <person name="Quiroz J."/>
            <person name="Raj R."/>
            <person name="Weissenberger G."/>
            <person name="Xin Y."/>
            <person name="Zou X."/>
            <person name="Han Y."/>
            <person name="Worley K."/>
            <person name="Muzny D."/>
            <person name="Gibbs R."/>
        </authorList>
    </citation>
    <scope>NUCLEOTIDE SEQUENCE</scope>
    <source>
        <strain evidence="2">Sampled in the wild</strain>
    </source>
</reference>
<dbReference type="GO" id="GO:0004252">
    <property type="term" value="F:serine-type endopeptidase activity"/>
    <property type="evidence" value="ECO:0007669"/>
    <property type="project" value="InterPro"/>
</dbReference>
<dbReference type="InterPro" id="IPR043504">
    <property type="entry name" value="Peptidase_S1_PA_chymotrypsin"/>
</dbReference>
<sequence>MVTMDFDYKNMTTSGWGIFSDILGVVSNILRYVTVTVMSNIDCAMTYGSYIKSTNICTYGTDGVGTCN</sequence>
<feature type="non-terminal residue" evidence="2">
    <location>
        <position position="68"/>
    </location>
</feature>
<evidence type="ECO:0000313" key="3">
    <source>
        <dbReference type="Proteomes" id="UP000792457"/>
    </source>
</evidence>
<keyword evidence="3" id="KW-1185">Reference proteome</keyword>
<dbReference type="GO" id="GO:0006508">
    <property type="term" value="P:proteolysis"/>
    <property type="evidence" value="ECO:0007669"/>
    <property type="project" value="InterPro"/>
</dbReference>
<reference evidence="2" key="1">
    <citation type="submission" date="2013-04" db="EMBL/GenBank/DDBJ databases">
        <authorList>
            <person name="Qu J."/>
            <person name="Murali S.C."/>
            <person name="Bandaranaike D."/>
            <person name="Bellair M."/>
            <person name="Blankenburg K."/>
            <person name="Chao H."/>
            <person name="Dinh H."/>
            <person name="Doddapaneni H."/>
            <person name="Downs B."/>
            <person name="Dugan-Rocha S."/>
            <person name="Elkadiri S."/>
            <person name="Gnanaolivu R.D."/>
            <person name="Hernandez B."/>
            <person name="Javaid M."/>
            <person name="Jayaseelan J.C."/>
            <person name="Lee S."/>
            <person name="Li M."/>
            <person name="Ming W."/>
            <person name="Munidasa M."/>
            <person name="Muniz J."/>
            <person name="Nguyen L."/>
            <person name="Ongeri F."/>
            <person name="Osuji N."/>
            <person name="Pu L.-L."/>
            <person name="Puazo M."/>
            <person name="Qu C."/>
            <person name="Quiroz J."/>
            <person name="Raj R."/>
            <person name="Weissenberger G."/>
            <person name="Xin Y."/>
            <person name="Zou X."/>
            <person name="Han Y."/>
            <person name="Richards S."/>
            <person name="Worley K."/>
            <person name="Muzny D."/>
            <person name="Gibbs R."/>
        </authorList>
    </citation>
    <scope>NUCLEOTIDE SEQUENCE</scope>
    <source>
        <strain evidence="2">Sampled in the wild</strain>
    </source>
</reference>
<feature type="domain" description="Peptidase S1" evidence="1">
    <location>
        <begin position="11"/>
        <end position="68"/>
    </location>
</feature>
<dbReference type="EMBL" id="KZ311339">
    <property type="protein sequence ID" value="KAG8240097.1"/>
    <property type="molecule type" value="Genomic_DNA"/>
</dbReference>
<dbReference type="SUPFAM" id="SSF50494">
    <property type="entry name" value="Trypsin-like serine proteases"/>
    <property type="match status" value="1"/>
</dbReference>
<dbReference type="InterPro" id="IPR001254">
    <property type="entry name" value="Trypsin_dom"/>
</dbReference>